<keyword evidence="2" id="KW-1185">Reference proteome</keyword>
<evidence type="ECO:0000313" key="2">
    <source>
        <dbReference type="Proteomes" id="UP001595764"/>
    </source>
</evidence>
<gene>
    <name evidence="1" type="ORF">ACFORO_10800</name>
</gene>
<reference evidence="2" key="1">
    <citation type="journal article" date="2019" name="Int. J. Syst. Evol. Microbiol.">
        <title>The Global Catalogue of Microorganisms (GCM) 10K type strain sequencing project: providing services to taxonomists for standard genome sequencing and annotation.</title>
        <authorList>
            <consortium name="The Broad Institute Genomics Platform"/>
            <consortium name="The Broad Institute Genome Sequencing Center for Infectious Disease"/>
            <person name="Wu L."/>
            <person name="Ma J."/>
        </authorList>
    </citation>
    <scope>NUCLEOTIDE SEQUENCE [LARGE SCALE GENOMIC DNA]</scope>
    <source>
        <strain evidence="2">CGMCC 4.7682</strain>
    </source>
</reference>
<dbReference type="Proteomes" id="UP001595764">
    <property type="component" value="Unassembled WGS sequence"/>
</dbReference>
<comment type="caution">
    <text evidence="1">The sequence shown here is derived from an EMBL/GenBank/DDBJ whole genome shotgun (WGS) entry which is preliminary data.</text>
</comment>
<accession>A0ABV7QD59</accession>
<proteinExistence type="predicted"/>
<dbReference type="EMBL" id="JBHRWI010000015">
    <property type="protein sequence ID" value="MFC3510652.1"/>
    <property type="molecule type" value="Genomic_DNA"/>
</dbReference>
<evidence type="ECO:0000313" key="1">
    <source>
        <dbReference type="EMBL" id="MFC3510652.1"/>
    </source>
</evidence>
<protein>
    <recommendedName>
        <fullName evidence="3">ESAT-6 protein secretion system EspG family protein</fullName>
    </recommendedName>
</protein>
<sequence length="224" mass="23284">MSAALWTGRRAEPATVTADVAATVRKELGLAAAPAAMTLPGNSTGVPAGSLLPPRERFSGMPAPTDCFVYLDAQQPRPFELRAAVMSGRTAVRRALGLGALVYAVPLRLPSPVRVSLSAPGGRGLAPFEGDPAVADRLNADAGLLEAANRLSSTRAGQTKTLPSGTAHQSWDVDRLLMITPGADGAVLVVRTLHRAVSSGWQLRADTVLDFAARLETALRGVCA</sequence>
<evidence type="ECO:0008006" key="3">
    <source>
        <dbReference type="Google" id="ProtNLM"/>
    </source>
</evidence>
<dbReference type="RefSeq" id="WP_377868621.1">
    <property type="nucleotide sequence ID" value="NZ_JBHMAY010000007.1"/>
</dbReference>
<organism evidence="1 2">
    <name type="scientific">Amycolatopsis halotolerans</name>
    <dbReference type="NCBI Taxonomy" id="330083"/>
    <lineage>
        <taxon>Bacteria</taxon>
        <taxon>Bacillati</taxon>
        <taxon>Actinomycetota</taxon>
        <taxon>Actinomycetes</taxon>
        <taxon>Pseudonocardiales</taxon>
        <taxon>Pseudonocardiaceae</taxon>
        <taxon>Amycolatopsis</taxon>
    </lineage>
</organism>
<name>A0ABV7QD59_9PSEU</name>